<accession>A0A4R2RBF7</accession>
<evidence type="ECO:0000256" key="3">
    <source>
        <dbReference type="ARBA" id="ARBA00011890"/>
    </source>
</evidence>
<keyword evidence="6 14" id="KW-0489">Methyltransferase</keyword>
<dbReference type="InterPro" id="IPR029063">
    <property type="entry name" value="SAM-dependent_MTases_sf"/>
</dbReference>
<evidence type="ECO:0000256" key="12">
    <source>
        <dbReference type="SAM" id="MobiDB-lite"/>
    </source>
</evidence>
<evidence type="ECO:0000256" key="9">
    <source>
        <dbReference type="ARBA" id="ARBA00030757"/>
    </source>
</evidence>
<evidence type="ECO:0000313" key="14">
    <source>
        <dbReference type="EMBL" id="TCP57051.1"/>
    </source>
</evidence>
<evidence type="ECO:0000256" key="6">
    <source>
        <dbReference type="ARBA" id="ARBA00022603"/>
    </source>
</evidence>
<evidence type="ECO:0000256" key="8">
    <source>
        <dbReference type="ARBA" id="ARBA00022691"/>
    </source>
</evidence>
<sequence>MNHARSVVIMTHRFDPTADRVVEKLNEREANLFRFDAGDFPEQLMVSAELADEQWEGSLRTARRSVELSRISGIYYRRPTSFQFHPDMSENEQRWAAVQARMGFGGLLSALRPWLNHPHRIGLAEYKPAQLCYARDVGLRVPRTLVTNDADKARNFVAELGRAVCKPFGGAGITDSDGTRQVYATLVVPEQCVDQNIARTMHLFQEWVPKVHEVRLTVVADQFFATRIDSGSPESYLDWRADYDSLTYSIVQTPSSIRSAVGKLLRRLASGSPPWISWFHPAVSGGSWNAIPMGSGHGSRMKPECRSPAPSPTHWKGPPAVLESPQLQSEFVHDLVDSGALTDPGWIAAFTEVPRAAFVPYFFDQQAGIPDWFLVEAESAEWAAGVYSRRALITQLDGDTGKASQARQNGRVDGIPTSSSSSPTLMASMLESLDVHDGHTVLEIGVGTGYNAGLLAHRLGADNVTSLDVDAALVSLARTRLDVLGYRPHLEAADGAKGCAARGPFDRVLATVGFDRIPAEWIEQTKPGGKILVPVDRHGTGGLLALLTVTEDGKAQRKRAQGGFLPGTGFFMPVRANQGATPSRVPSVDLDKLASRRTELPADLATSPRESFQFFGALLVGGFSWVQFTPRDGAPTETWLTQPSGAWVCHRTDPDGIHQVYQGGPRRLWDELESSYQEWVRLGRPQRQRFGLTVDGTEHTLWLDQPAGAHQWSLVPGSTPEHR</sequence>
<dbReference type="InterPro" id="IPR000682">
    <property type="entry name" value="PCMT"/>
</dbReference>
<feature type="region of interest" description="Disordered" evidence="12">
    <location>
        <begin position="401"/>
        <end position="421"/>
    </location>
</feature>
<dbReference type="PANTHER" id="PTHR11579">
    <property type="entry name" value="PROTEIN-L-ISOASPARTATE O-METHYLTRANSFERASE"/>
    <property type="match status" value="1"/>
</dbReference>
<dbReference type="GO" id="GO:0005737">
    <property type="term" value="C:cytoplasm"/>
    <property type="evidence" value="ECO:0007669"/>
    <property type="project" value="UniProtKB-SubCell"/>
</dbReference>
<comment type="subcellular location">
    <subcellularLocation>
        <location evidence="1">Cytoplasm</location>
    </subcellularLocation>
</comment>
<dbReference type="Pfam" id="PF21068">
    <property type="entry name" value="ATPgraspMvdD"/>
    <property type="match status" value="1"/>
</dbReference>
<dbReference type="EC" id="2.1.1.77" evidence="3"/>
<dbReference type="Gene3D" id="3.40.50.150">
    <property type="entry name" value="Vaccinia Virus protein VP39"/>
    <property type="match status" value="1"/>
</dbReference>
<evidence type="ECO:0000256" key="7">
    <source>
        <dbReference type="ARBA" id="ARBA00022679"/>
    </source>
</evidence>
<evidence type="ECO:0000256" key="4">
    <source>
        <dbReference type="ARBA" id="ARBA00013346"/>
    </source>
</evidence>
<dbReference type="InterPro" id="IPR048936">
    <property type="entry name" value="MvdD-like_ATPgrasp"/>
</dbReference>
<proteinExistence type="inferred from homology"/>
<dbReference type="SUPFAM" id="SSF53335">
    <property type="entry name" value="S-adenosyl-L-methionine-dependent methyltransferases"/>
    <property type="match status" value="1"/>
</dbReference>
<dbReference type="Proteomes" id="UP000294911">
    <property type="component" value="Unassembled WGS sequence"/>
</dbReference>
<evidence type="ECO:0000259" key="13">
    <source>
        <dbReference type="Pfam" id="PF21068"/>
    </source>
</evidence>
<dbReference type="RefSeq" id="WP_207894389.1">
    <property type="nucleotide sequence ID" value="NZ_SLXQ01000001.1"/>
</dbReference>
<keyword evidence="15" id="KW-1185">Reference proteome</keyword>
<comment type="caution">
    <text evidence="14">The sequence shown here is derived from an EMBL/GenBank/DDBJ whole genome shotgun (WGS) entry which is preliminary data.</text>
</comment>
<dbReference type="PANTHER" id="PTHR11579:SF0">
    <property type="entry name" value="PROTEIN-L-ISOASPARTATE(D-ASPARTATE) O-METHYLTRANSFERASE"/>
    <property type="match status" value="1"/>
</dbReference>
<keyword evidence="5" id="KW-0963">Cytoplasm</keyword>
<evidence type="ECO:0000256" key="2">
    <source>
        <dbReference type="ARBA" id="ARBA00005369"/>
    </source>
</evidence>
<evidence type="ECO:0000256" key="1">
    <source>
        <dbReference type="ARBA" id="ARBA00004496"/>
    </source>
</evidence>
<gene>
    <name evidence="14" type="ORF">EV191_1011003</name>
</gene>
<organism evidence="14 15">
    <name type="scientific">Tamaricihabitans halophyticus</name>
    <dbReference type="NCBI Taxonomy" id="1262583"/>
    <lineage>
        <taxon>Bacteria</taxon>
        <taxon>Bacillati</taxon>
        <taxon>Actinomycetota</taxon>
        <taxon>Actinomycetes</taxon>
        <taxon>Pseudonocardiales</taxon>
        <taxon>Pseudonocardiaceae</taxon>
        <taxon>Tamaricihabitans</taxon>
    </lineage>
</organism>
<keyword evidence="8" id="KW-0949">S-adenosyl-L-methionine</keyword>
<evidence type="ECO:0000256" key="11">
    <source>
        <dbReference type="ARBA" id="ARBA00031350"/>
    </source>
</evidence>
<evidence type="ECO:0000256" key="5">
    <source>
        <dbReference type="ARBA" id="ARBA00022490"/>
    </source>
</evidence>
<dbReference type="GO" id="GO:0004719">
    <property type="term" value="F:protein-L-isoaspartate (D-aspartate) O-methyltransferase activity"/>
    <property type="evidence" value="ECO:0007669"/>
    <property type="project" value="UniProtKB-EC"/>
</dbReference>
<feature type="domain" description="MvdD-like pre-ATP grasp" evidence="13">
    <location>
        <begin position="7"/>
        <end position="119"/>
    </location>
</feature>
<dbReference type="CDD" id="cd02440">
    <property type="entry name" value="AdoMet_MTases"/>
    <property type="match status" value="1"/>
</dbReference>
<dbReference type="EMBL" id="SLXQ01000001">
    <property type="protein sequence ID" value="TCP57051.1"/>
    <property type="molecule type" value="Genomic_DNA"/>
</dbReference>
<dbReference type="GO" id="GO:0032259">
    <property type="term" value="P:methylation"/>
    <property type="evidence" value="ECO:0007669"/>
    <property type="project" value="UniProtKB-KW"/>
</dbReference>
<dbReference type="Pfam" id="PF01135">
    <property type="entry name" value="PCMT"/>
    <property type="match status" value="1"/>
</dbReference>
<keyword evidence="7 14" id="KW-0808">Transferase</keyword>
<dbReference type="SUPFAM" id="SSF56059">
    <property type="entry name" value="Glutathione synthetase ATP-binding domain-like"/>
    <property type="match status" value="1"/>
</dbReference>
<evidence type="ECO:0000256" key="10">
    <source>
        <dbReference type="ARBA" id="ARBA00031323"/>
    </source>
</evidence>
<protein>
    <recommendedName>
        <fullName evidence="4">Protein-L-isoaspartate O-methyltransferase</fullName>
        <ecNumber evidence="3">2.1.1.77</ecNumber>
    </recommendedName>
    <alternativeName>
        <fullName evidence="11">L-isoaspartyl protein carboxyl methyltransferase</fullName>
    </alternativeName>
    <alternativeName>
        <fullName evidence="9">Protein L-isoaspartyl methyltransferase</fullName>
    </alternativeName>
    <alternativeName>
        <fullName evidence="10">Protein-beta-aspartate methyltransferase</fullName>
    </alternativeName>
</protein>
<name>A0A4R2RBF7_9PSEU</name>
<feature type="region of interest" description="Disordered" evidence="12">
    <location>
        <begin position="295"/>
        <end position="315"/>
    </location>
</feature>
<reference evidence="14 15" key="1">
    <citation type="submission" date="2019-03" db="EMBL/GenBank/DDBJ databases">
        <title>Genomic Encyclopedia of Type Strains, Phase IV (KMG-IV): sequencing the most valuable type-strain genomes for metagenomic binning, comparative biology and taxonomic classification.</title>
        <authorList>
            <person name="Goeker M."/>
        </authorList>
    </citation>
    <scope>NUCLEOTIDE SEQUENCE [LARGE SCALE GENOMIC DNA]</scope>
    <source>
        <strain evidence="14 15">DSM 45765</strain>
    </source>
</reference>
<dbReference type="AlphaFoldDB" id="A0A4R2RBF7"/>
<evidence type="ECO:0000313" key="15">
    <source>
        <dbReference type="Proteomes" id="UP000294911"/>
    </source>
</evidence>
<comment type="similarity">
    <text evidence="2">Belongs to the methyltransferase superfamily. L-isoaspartyl/D-aspartyl protein methyltransferase family.</text>
</comment>